<comment type="caution">
    <text evidence="13">The sequence shown here is derived from an EMBL/GenBank/DDBJ whole genome shotgun (WGS) entry which is preliminary data.</text>
</comment>
<evidence type="ECO:0000256" key="4">
    <source>
        <dbReference type="ARBA" id="ARBA00022730"/>
    </source>
</evidence>
<keyword evidence="5 10" id="KW-0547">Nucleotide-binding</keyword>
<feature type="domain" description="CP-type G" evidence="12">
    <location>
        <begin position="74"/>
        <end position="234"/>
    </location>
</feature>
<dbReference type="EC" id="3.6.1.-" evidence="10"/>
<dbReference type="GO" id="GO:0046872">
    <property type="term" value="F:metal ion binding"/>
    <property type="evidence" value="ECO:0007669"/>
    <property type="project" value="UniProtKB-KW"/>
</dbReference>
<evidence type="ECO:0000256" key="1">
    <source>
        <dbReference type="ARBA" id="ARBA00022490"/>
    </source>
</evidence>
<keyword evidence="7 10" id="KW-0862">Zinc</keyword>
<evidence type="ECO:0000256" key="8">
    <source>
        <dbReference type="ARBA" id="ARBA00022884"/>
    </source>
</evidence>
<dbReference type="GO" id="GO:0005525">
    <property type="term" value="F:GTP binding"/>
    <property type="evidence" value="ECO:0007669"/>
    <property type="project" value="UniProtKB-UniRule"/>
</dbReference>
<dbReference type="GO" id="GO:0019843">
    <property type="term" value="F:rRNA binding"/>
    <property type="evidence" value="ECO:0007669"/>
    <property type="project" value="UniProtKB-KW"/>
</dbReference>
<feature type="binding site" evidence="10">
    <location>
        <position position="258"/>
    </location>
    <ligand>
        <name>Zn(2+)</name>
        <dbReference type="ChEBI" id="CHEBI:29105"/>
    </ligand>
</feature>
<comment type="similarity">
    <text evidence="10">Belongs to the TRAFAC class YlqF/YawG GTPase family. RsgA subfamily.</text>
</comment>
<keyword evidence="1 10" id="KW-0963">Cytoplasm</keyword>
<evidence type="ECO:0000256" key="7">
    <source>
        <dbReference type="ARBA" id="ARBA00022833"/>
    </source>
</evidence>
<evidence type="ECO:0000256" key="6">
    <source>
        <dbReference type="ARBA" id="ARBA00022801"/>
    </source>
</evidence>
<dbReference type="Gene3D" id="3.40.50.300">
    <property type="entry name" value="P-loop containing nucleotide triphosphate hydrolases"/>
    <property type="match status" value="1"/>
</dbReference>
<keyword evidence="4 10" id="KW-0699">rRNA-binding</keyword>
<dbReference type="SUPFAM" id="SSF50249">
    <property type="entry name" value="Nucleic acid-binding proteins"/>
    <property type="match status" value="1"/>
</dbReference>
<evidence type="ECO:0000313" key="13">
    <source>
        <dbReference type="EMBL" id="MBO8439918.1"/>
    </source>
</evidence>
<dbReference type="GO" id="GO:0005737">
    <property type="term" value="C:cytoplasm"/>
    <property type="evidence" value="ECO:0007669"/>
    <property type="project" value="UniProtKB-SubCell"/>
</dbReference>
<evidence type="ECO:0000256" key="9">
    <source>
        <dbReference type="ARBA" id="ARBA00023134"/>
    </source>
</evidence>
<comment type="subcellular location">
    <subcellularLocation>
        <location evidence="10">Cytoplasm</location>
    </subcellularLocation>
</comment>
<dbReference type="InterPro" id="IPR010914">
    <property type="entry name" value="RsgA_GTPase_dom"/>
</dbReference>
<dbReference type="GO" id="GO:0003924">
    <property type="term" value="F:GTPase activity"/>
    <property type="evidence" value="ECO:0007669"/>
    <property type="project" value="UniProtKB-UniRule"/>
</dbReference>
<evidence type="ECO:0000256" key="10">
    <source>
        <dbReference type="HAMAP-Rule" id="MF_01820"/>
    </source>
</evidence>
<dbReference type="HAMAP" id="MF_01820">
    <property type="entry name" value="GTPase_RsgA"/>
    <property type="match status" value="1"/>
</dbReference>
<evidence type="ECO:0000256" key="2">
    <source>
        <dbReference type="ARBA" id="ARBA00022517"/>
    </source>
</evidence>
<dbReference type="Proteomes" id="UP000712007">
    <property type="component" value="Unassembled WGS sequence"/>
</dbReference>
<dbReference type="InterPro" id="IPR004881">
    <property type="entry name" value="Ribosome_biogen_GTPase_RsgA"/>
</dbReference>
<dbReference type="InterPro" id="IPR031944">
    <property type="entry name" value="RsgA_N"/>
</dbReference>
<dbReference type="PROSITE" id="PS50936">
    <property type="entry name" value="ENGC_GTPASE"/>
    <property type="match status" value="1"/>
</dbReference>
<dbReference type="PANTHER" id="PTHR32120">
    <property type="entry name" value="SMALL RIBOSOMAL SUBUNIT BIOGENESIS GTPASE RSGA"/>
    <property type="match status" value="1"/>
</dbReference>
<evidence type="ECO:0000256" key="5">
    <source>
        <dbReference type="ARBA" id="ARBA00022741"/>
    </source>
</evidence>
<gene>
    <name evidence="10 13" type="primary">rsgA</name>
    <name evidence="13" type="ORF">IAC51_04630</name>
</gene>
<evidence type="ECO:0000259" key="12">
    <source>
        <dbReference type="PROSITE" id="PS51721"/>
    </source>
</evidence>
<dbReference type="EMBL" id="JADIMV010000076">
    <property type="protein sequence ID" value="MBO8439918.1"/>
    <property type="molecule type" value="Genomic_DNA"/>
</dbReference>
<reference evidence="13" key="2">
    <citation type="journal article" date="2021" name="PeerJ">
        <title>Extensive microbial diversity within the chicken gut microbiome revealed by metagenomics and culture.</title>
        <authorList>
            <person name="Gilroy R."/>
            <person name="Ravi A."/>
            <person name="Getino M."/>
            <person name="Pursley I."/>
            <person name="Horton D.L."/>
            <person name="Alikhan N.F."/>
            <person name="Baker D."/>
            <person name="Gharbi K."/>
            <person name="Hall N."/>
            <person name="Watson M."/>
            <person name="Adriaenssens E.M."/>
            <person name="Foster-Nyarko E."/>
            <person name="Jarju S."/>
            <person name="Secka A."/>
            <person name="Antonio M."/>
            <person name="Oren A."/>
            <person name="Chaudhuri R.R."/>
            <person name="La Ragione R."/>
            <person name="Hildebrand F."/>
            <person name="Pallen M.J."/>
        </authorList>
    </citation>
    <scope>NUCLEOTIDE SEQUENCE</scope>
    <source>
        <strain evidence="13">3924</strain>
    </source>
</reference>
<keyword evidence="6 10" id="KW-0378">Hydrolase</keyword>
<dbReference type="PROSITE" id="PS51721">
    <property type="entry name" value="G_CP"/>
    <property type="match status" value="1"/>
</dbReference>
<feature type="binding site" evidence="10">
    <location>
        <position position="271"/>
    </location>
    <ligand>
        <name>Zn(2+)</name>
        <dbReference type="ChEBI" id="CHEBI:29105"/>
    </ligand>
</feature>
<reference evidence="13" key="1">
    <citation type="submission" date="2020-10" db="EMBL/GenBank/DDBJ databases">
        <authorList>
            <person name="Gilroy R."/>
        </authorList>
    </citation>
    <scope>NUCLEOTIDE SEQUENCE</scope>
    <source>
        <strain evidence="13">3924</strain>
    </source>
</reference>
<dbReference type="GO" id="GO:0042274">
    <property type="term" value="P:ribosomal small subunit biogenesis"/>
    <property type="evidence" value="ECO:0007669"/>
    <property type="project" value="UniProtKB-UniRule"/>
</dbReference>
<keyword evidence="8 10" id="KW-0694">RNA-binding</keyword>
<feature type="domain" description="EngC GTPase" evidence="11">
    <location>
        <begin position="82"/>
        <end position="232"/>
    </location>
</feature>
<protein>
    <recommendedName>
        <fullName evidence="10">Small ribosomal subunit biogenesis GTPase RsgA</fullName>
        <ecNumber evidence="10">3.6.1.-</ecNumber>
    </recommendedName>
</protein>
<dbReference type="Pfam" id="PF16745">
    <property type="entry name" value="RsgA_N"/>
    <property type="match status" value="1"/>
</dbReference>
<feature type="binding site" evidence="10">
    <location>
        <position position="265"/>
    </location>
    <ligand>
        <name>Zn(2+)</name>
        <dbReference type="ChEBI" id="CHEBI:29105"/>
    </ligand>
</feature>
<dbReference type="CDD" id="cd04466">
    <property type="entry name" value="S1_YloQ_GTPase"/>
    <property type="match status" value="1"/>
</dbReference>
<dbReference type="Gene3D" id="1.10.40.50">
    <property type="entry name" value="Probable gtpase engc, domain 3"/>
    <property type="match status" value="1"/>
</dbReference>
<dbReference type="InterPro" id="IPR030378">
    <property type="entry name" value="G_CP_dom"/>
</dbReference>
<dbReference type="Pfam" id="PF03193">
    <property type="entry name" value="RsgA_GTPase"/>
    <property type="match status" value="1"/>
</dbReference>
<feature type="binding site" evidence="10">
    <location>
        <begin position="122"/>
        <end position="125"/>
    </location>
    <ligand>
        <name>GTP</name>
        <dbReference type="ChEBI" id="CHEBI:37565"/>
    </ligand>
</feature>
<feature type="binding site" evidence="10">
    <location>
        <position position="263"/>
    </location>
    <ligand>
        <name>Zn(2+)</name>
        <dbReference type="ChEBI" id="CHEBI:29105"/>
    </ligand>
</feature>
<dbReference type="Gene3D" id="2.40.50.140">
    <property type="entry name" value="Nucleic acid-binding proteins"/>
    <property type="match status" value="1"/>
</dbReference>
<dbReference type="SUPFAM" id="SSF52540">
    <property type="entry name" value="P-loop containing nucleoside triphosphate hydrolases"/>
    <property type="match status" value="1"/>
</dbReference>
<organism evidence="13 14">
    <name type="scientific">Candidatus Aphodosoma intestinipullorum</name>
    <dbReference type="NCBI Taxonomy" id="2840674"/>
    <lineage>
        <taxon>Bacteria</taxon>
        <taxon>Pseudomonadati</taxon>
        <taxon>Bacteroidota</taxon>
        <taxon>Bacteroidia</taxon>
        <taxon>Bacteroidales</taxon>
        <taxon>Candidatus Aphodosoma</taxon>
    </lineage>
</organism>
<keyword evidence="2 10" id="KW-0690">Ribosome biogenesis</keyword>
<evidence type="ECO:0000256" key="3">
    <source>
        <dbReference type="ARBA" id="ARBA00022723"/>
    </source>
</evidence>
<dbReference type="CDD" id="cd01854">
    <property type="entry name" value="YjeQ_EngC"/>
    <property type="match status" value="1"/>
</dbReference>
<evidence type="ECO:0000313" key="14">
    <source>
        <dbReference type="Proteomes" id="UP000712007"/>
    </source>
</evidence>
<name>A0A940IE43_9BACT</name>
<proteinExistence type="inferred from homology"/>
<feature type="binding site" evidence="10">
    <location>
        <begin position="176"/>
        <end position="184"/>
    </location>
    <ligand>
        <name>GTP</name>
        <dbReference type="ChEBI" id="CHEBI:37565"/>
    </ligand>
</feature>
<dbReference type="PANTHER" id="PTHR32120:SF11">
    <property type="entry name" value="SMALL RIBOSOMAL SUBUNIT BIOGENESIS GTPASE RSGA 1, MITOCHONDRIAL-RELATED"/>
    <property type="match status" value="1"/>
</dbReference>
<dbReference type="InterPro" id="IPR027417">
    <property type="entry name" value="P-loop_NTPase"/>
</dbReference>
<comment type="subunit">
    <text evidence="10">Monomer. Associates with 30S ribosomal subunit, binds 16S rRNA.</text>
</comment>
<comment type="function">
    <text evidence="10">One of several proteins that assist in the late maturation steps of the functional core of the 30S ribosomal subunit. Helps release RbfA from mature subunits. May play a role in the assembly of ribosomal proteins into the subunit. Circularly permuted GTPase that catalyzes slow GTP hydrolysis, GTPase activity is stimulated by the 30S ribosomal subunit.</text>
</comment>
<evidence type="ECO:0000259" key="11">
    <source>
        <dbReference type="PROSITE" id="PS50936"/>
    </source>
</evidence>
<keyword evidence="3 10" id="KW-0479">Metal-binding</keyword>
<comment type="cofactor">
    <cofactor evidence="10">
        <name>Zn(2+)</name>
        <dbReference type="ChEBI" id="CHEBI:29105"/>
    </cofactor>
    <text evidence="10">Binds 1 zinc ion per subunit.</text>
</comment>
<dbReference type="AlphaFoldDB" id="A0A940IE43"/>
<accession>A0A940IE43</accession>
<dbReference type="NCBIfam" id="TIGR00157">
    <property type="entry name" value="ribosome small subunit-dependent GTPase A"/>
    <property type="match status" value="1"/>
</dbReference>
<dbReference type="InterPro" id="IPR012340">
    <property type="entry name" value="NA-bd_OB-fold"/>
</dbReference>
<sequence>MEGLVIKNTGSDYIVRSPQGDFPCKVKGNFRIRGIKSTNPVAVGDRVVFDPDGGYITDVCDRRNYIVRRPTNLSKQLHIIAANIDQSLLIVTVKEPVTATTFIDRFLASSEAYGIPAVIVFNKTDLLDSEELEYLDALEYLYRSIGYGTLRLSALHGDGLSSLRALLSGKISLLSGNSGVGKSTIINGILPGANARTGDISSSHHKGMHTTTFSEMYELDHGTYIIDTPGIKGFGTVNMAADEISHYFPEIFRTGRNCRFSNCTHTGEPGCAVLSALENHLIARSRYESYISMRSDIGESKYR</sequence>
<keyword evidence="9 10" id="KW-0342">GTP-binding</keyword>